<proteinExistence type="predicted"/>
<name>A0ABX2N6H3_9SPHN</name>
<reference evidence="1 2" key="1">
    <citation type="submission" date="2020-06" db="EMBL/GenBank/DDBJ databases">
        <authorList>
            <person name="Kim S.-J."/>
            <person name="Park S.-J."/>
        </authorList>
    </citation>
    <scope>NUCLEOTIDE SEQUENCE [LARGE SCALE GENOMIC DNA]</scope>
    <source>
        <strain evidence="1 2">SW-151</strain>
    </source>
</reference>
<dbReference type="Pfam" id="PF16826">
    <property type="entry name" value="DUF5076"/>
    <property type="match status" value="1"/>
</dbReference>
<organism evidence="1 2">
    <name type="scientific">Parasphingorhabdus flavimaris</name>
    <dbReference type="NCBI Taxonomy" id="266812"/>
    <lineage>
        <taxon>Bacteria</taxon>
        <taxon>Pseudomonadati</taxon>
        <taxon>Pseudomonadota</taxon>
        <taxon>Alphaproteobacteria</taxon>
        <taxon>Sphingomonadales</taxon>
        <taxon>Sphingomonadaceae</taxon>
        <taxon>Parasphingorhabdus</taxon>
    </lineage>
</organism>
<accession>A0ABX2N6H3</accession>
<dbReference type="RefSeq" id="WP_176280732.1">
    <property type="nucleotide sequence ID" value="NZ_JABWMH010000005.1"/>
</dbReference>
<protein>
    <submittedName>
        <fullName evidence="1">DUF5076 domain-containing protein</fullName>
    </submittedName>
</protein>
<evidence type="ECO:0000313" key="1">
    <source>
        <dbReference type="EMBL" id="NVD29287.1"/>
    </source>
</evidence>
<dbReference type="Proteomes" id="UP000652427">
    <property type="component" value="Unassembled WGS sequence"/>
</dbReference>
<dbReference type="EMBL" id="JABWMH010000005">
    <property type="protein sequence ID" value="NVD29287.1"/>
    <property type="molecule type" value="Genomic_DNA"/>
</dbReference>
<sequence length="110" mass="12526">MVEENKSQGRFANAIAVDDYDFLDQSCEVARLWVEDNGPATCLIQPDRLAQPEMFGMLMVDAIRHGARAFAQAHDIRETEALQRIWSGLEAERDRNTTNLDTVQDFEKPN</sequence>
<gene>
    <name evidence="1" type="ORF">HUO14_15415</name>
</gene>
<evidence type="ECO:0000313" key="2">
    <source>
        <dbReference type="Proteomes" id="UP000652427"/>
    </source>
</evidence>
<comment type="caution">
    <text evidence="1">The sequence shown here is derived from an EMBL/GenBank/DDBJ whole genome shotgun (WGS) entry which is preliminary data.</text>
</comment>
<keyword evidence="2" id="KW-1185">Reference proteome</keyword>
<dbReference type="InterPro" id="IPR031796">
    <property type="entry name" value="DUF5076"/>
</dbReference>
<dbReference type="Gene3D" id="3.30.2370.10">
    <property type="entry name" value="putative pyruvate dehydrogenase"/>
    <property type="match status" value="1"/>
</dbReference>